<dbReference type="Proteomes" id="UP000483286">
    <property type="component" value="Unassembled WGS sequence"/>
</dbReference>
<dbReference type="GO" id="GO:0005886">
    <property type="term" value="C:plasma membrane"/>
    <property type="evidence" value="ECO:0007669"/>
    <property type="project" value="UniProtKB-SubCell"/>
</dbReference>
<dbReference type="GO" id="GO:0009236">
    <property type="term" value="P:cobalamin biosynthetic process"/>
    <property type="evidence" value="ECO:0007669"/>
    <property type="project" value="UniProtKB-UniRule"/>
</dbReference>
<keyword evidence="9 10" id="KW-0170">Cobalt</keyword>
<gene>
    <name evidence="10" type="primary">cbiN</name>
    <name evidence="11" type="ORF">GO986_10005</name>
</gene>
<evidence type="ECO:0000256" key="7">
    <source>
        <dbReference type="ARBA" id="ARBA00023065"/>
    </source>
</evidence>
<accession>A0A7C9LR54</accession>
<keyword evidence="8 10" id="KW-0472">Membrane</keyword>
<dbReference type="GO" id="GO:0015087">
    <property type="term" value="F:cobalt ion transmembrane transporter activity"/>
    <property type="evidence" value="ECO:0007669"/>
    <property type="project" value="UniProtKB-UniRule"/>
</dbReference>
<comment type="subcellular location">
    <subcellularLocation>
        <location evidence="10">Cell membrane</location>
        <topology evidence="10">Multi-pass membrane protein</topology>
    </subcellularLocation>
</comment>
<evidence type="ECO:0000256" key="1">
    <source>
        <dbReference type="ARBA" id="ARBA00022426"/>
    </source>
</evidence>
<evidence type="ECO:0000256" key="8">
    <source>
        <dbReference type="ARBA" id="ARBA00023136"/>
    </source>
</evidence>
<comment type="similarity">
    <text evidence="10">Belongs to the CbiN family.</text>
</comment>
<feature type="transmembrane region" description="Helical" evidence="10">
    <location>
        <begin position="12"/>
        <end position="32"/>
    </location>
</feature>
<evidence type="ECO:0000256" key="3">
    <source>
        <dbReference type="ARBA" id="ARBA00022475"/>
    </source>
</evidence>
<evidence type="ECO:0000256" key="6">
    <source>
        <dbReference type="ARBA" id="ARBA00022989"/>
    </source>
</evidence>
<dbReference type="PANTHER" id="PTHR38662:SF1">
    <property type="entry name" value="COBALT TRANSPORT PROTEIN CBIN"/>
    <property type="match status" value="1"/>
</dbReference>
<evidence type="ECO:0000256" key="10">
    <source>
        <dbReference type="HAMAP-Rule" id="MF_00330"/>
    </source>
</evidence>
<dbReference type="EMBL" id="WQLB01000011">
    <property type="protein sequence ID" value="MVN87101.1"/>
    <property type="molecule type" value="Genomic_DNA"/>
</dbReference>
<dbReference type="PANTHER" id="PTHR38662">
    <property type="entry name" value="COBALT TRANSPORT PROTEIN CBIN"/>
    <property type="match status" value="1"/>
</dbReference>
<keyword evidence="4 10" id="KW-0169">Cobalamin biosynthesis</keyword>
<evidence type="ECO:0000256" key="5">
    <source>
        <dbReference type="ARBA" id="ARBA00022692"/>
    </source>
</evidence>
<comment type="pathway">
    <text evidence="10">Cofactor biosynthesis; adenosylcobalamin biosynthesis.</text>
</comment>
<keyword evidence="7 10" id="KW-0406">Ion transport</keyword>
<dbReference type="UniPathway" id="UPA00148"/>
<comment type="subunit">
    <text evidence="10">Forms an energy-coupling factor (ECF) transporter complex composed of an ATP-binding protein (A component, CbiO), a transmembrane protein (T component, CbiQ) and 2 possible substrate-capture proteins (S components, CbiM and CbiN) of unknown stoichimetry.</text>
</comment>
<reference evidence="11 12" key="1">
    <citation type="submission" date="2019-12" db="EMBL/GenBank/DDBJ databases">
        <title>Deinococcus sp. HMF7620 Genome sequencing and assembly.</title>
        <authorList>
            <person name="Kang H."/>
            <person name="Kim H."/>
            <person name="Joh K."/>
        </authorList>
    </citation>
    <scope>NUCLEOTIDE SEQUENCE [LARGE SCALE GENOMIC DNA]</scope>
    <source>
        <strain evidence="11 12">HMF7620</strain>
    </source>
</reference>
<evidence type="ECO:0000313" key="12">
    <source>
        <dbReference type="Proteomes" id="UP000483286"/>
    </source>
</evidence>
<keyword evidence="5 10" id="KW-0812">Transmembrane</keyword>
<keyword evidence="2 10" id="KW-0813">Transport</keyword>
<feature type="transmembrane region" description="Helical" evidence="10">
    <location>
        <begin position="72"/>
        <end position="90"/>
    </location>
</feature>
<comment type="function">
    <text evidence="10">Part of the energy-coupling factor (ECF) transporter complex CbiMNOQ involved in cobalt import.</text>
</comment>
<keyword evidence="12" id="KW-1185">Reference proteome</keyword>
<dbReference type="InterPro" id="IPR003705">
    <property type="entry name" value="CbiN"/>
</dbReference>
<evidence type="ECO:0000256" key="4">
    <source>
        <dbReference type="ARBA" id="ARBA00022573"/>
    </source>
</evidence>
<dbReference type="Pfam" id="PF02553">
    <property type="entry name" value="CbiN"/>
    <property type="match status" value="1"/>
</dbReference>
<evidence type="ECO:0000256" key="9">
    <source>
        <dbReference type="ARBA" id="ARBA00023285"/>
    </source>
</evidence>
<keyword evidence="3 10" id="KW-1003">Cell membrane</keyword>
<comment type="caution">
    <text evidence="11">The sequence shown here is derived from an EMBL/GenBank/DDBJ whole genome shotgun (WGS) entry which is preliminary data.</text>
</comment>
<keyword evidence="1 10" id="KW-0171">Cobalt transport</keyword>
<protein>
    <recommendedName>
        <fullName evidence="10">Cobalt transport protein CbiN</fullName>
    </recommendedName>
    <alternativeName>
        <fullName evidence="10">Energy-coupling factor transporter probable substrate-capture protein CbiN</fullName>
        <shortName evidence="10">ECF transporter S component CbiN</shortName>
    </alternativeName>
</protein>
<name>A0A7C9LR54_9DEIO</name>
<evidence type="ECO:0000313" key="11">
    <source>
        <dbReference type="EMBL" id="MVN87101.1"/>
    </source>
</evidence>
<dbReference type="NCBIfam" id="TIGR01165">
    <property type="entry name" value="cbiN"/>
    <property type="match status" value="1"/>
</dbReference>
<dbReference type="HAMAP" id="MF_00330">
    <property type="entry name" value="CbiN"/>
    <property type="match status" value="1"/>
</dbReference>
<keyword evidence="6 10" id="KW-1133">Transmembrane helix</keyword>
<dbReference type="AlphaFoldDB" id="A0A7C9LR54"/>
<proteinExistence type="inferred from homology"/>
<organism evidence="11 12">
    <name type="scientific">Deinococcus arboris</name>
    <dbReference type="NCBI Taxonomy" id="2682977"/>
    <lineage>
        <taxon>Bacteria</taxon>
        <taxon>Thermotogati</taxon>
        <taxon>Deinococcota</taxon>
        <taxon>Deinococci</taxon>
        <taxon>Deinococcales</taxon>
        <taxon>Deinococcaceae</taxon>
        <taxon>Deinococcus</taxon>
    </lineage>
</organism>
<sequence length="112" mass="11902">MFVKPSANLTPLGRLAIVLGIAALVILPLVFLKGAEFGGADGQAETAITQIDKTYKPWASPLIEPASGEIESLLFALQAALGAGVIFYYLGYQQGRRRGRGSEAPEVRNAEL</sequence>
<dbReference type="NCBIfam" id="NF002780">
    <property type="entry name" value="PRK02898.1"/>
    <property type="match status" value="1"/>
</dbReference>
<evidence type="ECO:0000256" key="2">
    <source>
        <dbReference type="ARBA" id="ARBA00022448"/>
    </source>
</evidence>